<dbReference type="GO" id="GO:0016020">
    <property type="term" value="C:membrane"/>
    <property type="evidence" value="ECO:0007669"/>
    <property type="project" value="InterPro"/>
</dbReference>
<feature type="non-terminal residue" evidence="2">
    <location>
        <position position="1"/>
    </location>
</feature>
<dbReference type="InterPro" id="IPR013783">
    <property type="entry name" value="Ig-like_fold"/>
</dbReference>
<name>A0A381ZAJ6_9ZZZZ</name>
<evidence type="ECO:0000313" key="2">
    <source>
        <dbReference type="EMBL" id="SVA86315.1"/>
    </source>
</evidence>
<dbReference type="AlphaFoldDB" id="A0A381ZAJ6"/>
<evidence type="ECO:0000259" key="1">
    <source>
        <dbReference type="PROSITE" id="PS50268"/>
    </source>
</evidence>
<proteinExistence type="predicted"/>
<dbReference type="PROSITE" id="PS50268">
    <property type="entry name" value="CADHERIN_2"/>
    <property type="match status" value="1"/>
</dbReference>
<gene>
    <name evidence="2" type="ORF">METZ01_LOCUS139169</name>
</gene>
<dbReference type="GO" id="GO:0005509">
    <property type="term" value="F:calcium ion binding"/>
    <property type="evidence" value="ECO:0007669"/>
    <property type="project" value="InterPro"/>
</dbReference>
<accession>A0A381ZAJ6</accession>
<dbReference type="Gene3D" id="2.60.40.10">
    <property type="entry name" value="Immunoglobulins"/>
    <property type="match status" value="1"/>
</dbReference>
<dbReference type="SUPFAM" id="SSF49313">
    <property type="entry name" value="Cadherin-like"/>
    <property type="match status" value="1"/>
</dbReference>
<sequence>FELTVDPVNDPSIITGQVELITVEDTPLVITLDNLLVTDVDNNYPEDFTLTVLAGDNYTVEGTTITLDSNFDEDLTVPVFVDDGEAADSLSNTFNLTVVVTPVNDAPVLADIGSQQTNEDTSLTILLSAEDVDNVDLIYSVSSESPQVSVTLDGNLLTMTPALNYNGTANITVTVSDGFLTDGETFELTVTPVN</sequence>
<dbReference type="Pfam" id="PF17963">
    <property type="entry name" value="Big_9"/>
    <property type="match status" value="1"/>
</dbReference>
<dbReference type="EMBL" id="UINC01020590">
    <property type="protein sequence ID" value="SVA86315.1"/>
    <property type="molecule type" value="Genomic_DNA"/>
</dbReference>
<dbReference type="InterPro" id="IPR002126">
    <property type="entry name" value="Cadherin-like_dom"/>
</dbReference>
<feature type="domain" description="Cadherin" evidence="1">
    <location>
        <begin position="24"/>
        <end position="109"/>
    </location>
</feature>
<dbReference type="InterPro" id="IPR015919">
    <property type="entry name" value="Cadherin-like_sf"/>
</dbReference>
<dbReference type="GO" id="GO:0007156">
    <property type="term" value="P:homophilic cell adhesion via plasma membrane adhesion molecules"/>
    <property type="evidence" value="ECO:0007669"/>
    <property type="project" value="InterPro"/>
</dbReference>
<reference evidence="2" key="1">
    <citation type="submission" date="2018-05" db="EMBL/GenBank/DDBJ databases">
        <authorList>
            <person name="Lanie J.A."/>
            <person name="Ng W.-L."/>
            <person name="Kazmierczak K.M."/>
            <person name="Andrzejewski T.M."/>
            <person name="Davidsen T.M."/>
            <person name="Wayne K.J."/>
            <person name="Tettelin H."/>
            <person name="Glass J.I."/>
            <person name="Rusch D."/>
            <person name="Podicherti R."/>
            <person name="Tsui H.-C.T."/>
            <person name="Winkler M.E."/>
        </authorList>
    </citation>
    <scope>NUCLEOTIDE SEQUENCE</scope>
</reference>
<protein>
    <recommendedName>
        <fullName evidence="1">Cadherin domain-containing protein</fullName>
    </recommendedName>
</protein>
<organism evidence="2">
    <name type="scientific">marine metagenome</name>
    <dbReference type="NCBI Taxonomy" id="408172"/>
    <lineage>
        <taxon>unclassified sequences</taxon>
        <taxon>metagenomes</taxon>
        <taxon>ecological metagenomes</taxon>
    </lineage>
</organism>
<feature type="non-terminal residue" evidence="2">
    <location>
        <position position="194"/>
    </location>
</feature>